<evidence type="ECO:0000313" key="9">
    <source>
        <dbReference type="Proteomes" id="UP000007431"/>
    </source>
</evidence>
<dbReference type="OMA" id="WVRNESY"/>
<keyword evidence="9" id="KW-1185">Reference proteome</keyword>
<dbReference type="Proteomes" id="UP000007431">
    <property type="component" value="Unassembled WGS sequence"/>
</dbReference>
<dbReference type="Pfam" id="PF01636">
    <property type="entry name" value="APH"/>
    <property type="match status" value="1"/>
</dbReference>
<keyword evidence="4" id="KW-0809">Transit peptide</keyword>
<proteinExistence type="inferred from homology"/>
<evidence type="ECO:0000256" key="1">
    <source>
        <dbReference type="ARBA" id="ARBA00004173"/>
    </source>
</evidence>
<comment type="similarity">
    <text evidence="2">Belongs to the AIM9 family.</text>
</comment>
<dbReference type="InParanoid" id="D8QFM2"/>
<dbReference type="SUPFAM" id="SSF56112">
    <property type="entry name" value="Protein kinase-like (PK-like)"/>
    <property type="match status" value="1"/>
</dbReference>
<dbReference type="eggNOG" id="ENOG502QV1E">
    <property type="taxonomic scope" value="Eukaryota"/>
</dbReference>
<dbReference type="EMBL" id="GL377311">
    <property type="protein sequence ID" value="EFI93438.1"/>
    <property type="molecule type" value="Genomic_DNA"/>
</dbReference>
<evidence type="ECO:0000256" key="3">
    <source>
        <dbReference type="ARBA" id="ARBA00016197"/>
    </source>
</evidence>
<name>D8QFM2_SCHCM</name>
<evidence type="ECO:0000256" key="2">
    <source>
        <dbReference type="ARBA" id="ARBA00005543"/>
    </source>
</evidence>
<organism evidence="9">
    <name type="scientific">Schizophyllum commune (strain H4-8 / FGSC 9210)</name>
    <name type="common">Split gill fungus</name>
    <dbReference type="NCBI Taxonomy" id="578458"/>
    <lineage>
        <taxon>Eukaryota</taxon>
        <taxon>Fungi</taxon>
        <taxon>Dikarya</taxon>
        <taxon>Basidiomycota</taxon>
        <taxon>Agaricomycotina</taxon>
        <taxon>Agaricomycetes</taxon>
        <taxon>Agaricomycetidae</taxon>
        <taxon>Agaricales</taxon>
        <taxon>Schizophyllaceae</taxon>
        <taxon>Schizophyllum</taxon>
    </lineage>
</organism>
<dbReference type="PANTHER" id="PTHR36091:SF1">
    <property type="entry name" value="ALTERED INHERITANCE OF MITOCHONDRIA PROTEIN 9, MITOCHONDRIAL"/>
    <property type="match status" value="1"/>
</dbReference>
<reference evidence="8 9" key="1">
    <citation type="journal article" date="2010" name="Nat. Biotechnol.">
        <title>Genome sequence of the model mushroom Schizophyllum commune.</title>
        <authorList>
            <person name="Ohm R.A."/>
            <person name="de Jong J.F."/>
            <person name="Lugones L.G."/>
            <person name="Aerts A."/>
            <person name="Kothe E."/>
            <person name="Stajich J.E."/>
            <person name="de Vries R.P."/>
            <person name="Record E."/>
            <person name="Levasseur A."/>
            <person name="Baker S.E."/>
            <person name="Bartholomew K.A."/>
            <person name="Coutinho P.M."/>
            <person name="Erdmann S."/>
            <person name="Fowler T.J."/>
            <person name="Gathman A.C."/>
            <person name="Lombard V."/>
            <person name="Henrissat B."/>
            <person name="Knabe N."/>
            <person name="Kuees U."/>
            <person name="Lilly W.W."/>
            <person name="Lindquist E."/>
            <person name="Lucas S."/>
            <person name="Magnuson J.K."/>
            <person name="Piumi F."/>
            <person name="Raudaskoski M."/>
            <person name="Salamov A."/>
            <person name="Schmutz J."/>
            <person name="Schwarze F.W.M.R."/>
            <person name="vanKuyk P.A."/>
            <person name="Horton J.S."/>
            <person name="Grigoriev I.V."/>
            <person name="Woesten H.A.B."/>
        </authorList>
    </citation>
    <scope>NUCLEOTIDE SEQUENCE [LARGE SCALE GENOMIC DNA]</scope>
    <source>
        <strain evidence="9">H4-8 / FGSC 9210</strain>
    </source>
</reference>
<dbReference type="VEuPathDB" id="FungiDB:SCHCODRAFT_02752110"/>
<gene>
    <name evidence="8" type="ORF">SCHCODRAFT_112659</name>
</gene>
<evidence type="ECO:0000256" key="4">
    <source>
        <dbReference type="ARBA" id="ARBA00022946"/>
    </source>
</evidence>
<feature type="non-terminal residue" evidence="8">
    <location>
        <position position="595"/>
    </location>
</feature>
<dbReference type="AlphaFoldDB" id="D8QFM2"/>
<dbReference type="InterPro" id="IPR051035">
    <property type="entry name" value="Mito_inheritance_9"/>
</dbReference>
<sequence>MLKTIVHSLASPSLKLSKCKGHLAISLRRTHTAVYDEQELFSMTKYRWLYNNEQQLAARYVPYNVRGLLDIATRSANAKRCTSLRKIHDGQSAYDLYRATPHPLEGTFNRVLSLKFDNGKEFIVKIPFPVAGPKHFCTASEVATLDYLRTELGIPVPRVRSWSSHAENTPVGTEYIMYENIPGVPLSQYYDKTDTQLESDPFIRVLPTIVTIESILSERGFNLVGALYYKDDVPDHLRRDWPLHSKKEYWTPNSTRFCIGPTINREFWRAGRSALNIDRGPWPDDRAYMDAVGKCARACIDAGLEDDPNGTYQGLISKYEKLVPFIAPLRMAVSLWHPDLHSSNIIIDESGEQPSISGIIDWQGSVVAPYYRQFRVPPAYQVDEGTELVVHGPGTPPKLADSYDKLSPEEQERAQHILRRAWRAFTHEVFLQHHDEQLARDLYSLDGGASTLRLTTMPSSAITAGSHYEALLYARWSMKMVWDVWIPIVGKSEDGGPTIPFPFPFTQDEAQRIDEELQSYQHAESICDGILTRFGINPESEGLVEADKYEETKKAVEAALQAALDGAPSAGERDRLAEVWPLRDGKVSLTAERCR</sequence>
<dbReference type="GO" id="GO:0005739">
    <property type="term" value="C:mitochondrion"/>
    <property type="evidence" value="ECO:0007669"/>
    <property type="project" value="UniProtKB-SubCell"/>
</dbReference>
<dbReference type="Gene3D" id="3.90.1200.10">
    <property type="match status" value="1"/>
</dbReference>
<keyword evidence="5" id="KW-0496">Mitochondrion</keyword>
<feature type="domain" description="Aminoglycoside phosphotransferase" evidence="7">
    <location>
        <begin position="313"/>
        <end position="369"/>
    </location>
</feature>
<evidence type="ECO:0000313" key="8">
    <source>
        <dbReference type="EMBL" id="EFI93438.1"/>
    </source>
</evidence>
<evidence type="ECO:0000256" key="6">
    <source>
        <dbReference type="ARBA" id="ARBA00031849"/>
    </source>
</evidence>
<dbReference type="HOGENOM" id="CLU_019189_13_1_1"/>
<dbReference type="PANTHER" id="PTHR36091">
    <property type="entry name" value="ALTERED INHERITANCE OF MITOCHONDRIA PROTEIN 9, MITOCHONDRIAL"/>
    <property type="match status" value="1"/>
</dbReference>
<evidence type="ECO:0000259" key="7">
    <source>
        <dbReference type="Pfam" id="PF01636"/>
    </source>
</evidence>
<evidence type="ECO:0000256" key="5">
    <source>
        <dbReference type="ARBA" id="ARBA00023128"/>
    </source>
</evidence>
<dbReference type="InterPro" id="IPR011009">
    <property type="entry name" value="Kinase-like_dom_sf"/>
</dbReference>
<comment type="subcellular location">
    <subcellularLocation>
        <location evidence="1">Mitochondrion</location>
    </subcellularLocation>
</comment>
<protein>
    <recommendedName>
        <fullName evidence="3">Altered inheritance of mitochondria protein 9, mitochondrial</fullName>
    </recommendedName>
    <alternativeName>
        <fullName evidence="6">Found in mitochondrial proteome protein 29</fullName>
    </alternativeName>
</protein>
<dbReference type="InterPro" id="IPR002575">
    <property type="entry name" value="Aminoglycoside_PTrfase"/>
</dbReference>
<accession>D8QFM2</accession>